<reference evidence="1" key="1">
    <citation type="submission" date="2014-11" db="EMBL/GenBank/DDBJ databases">
        <authorList>
            <person name="Amaro Gonzalez C."/>
        </authorList>
    </citation>
    <scope>NUCLEOTIDE SEQUENCE</scope>
</reference>
<name>A0A0E9U3Q7_ANGAN</name>
<protein>
    <submittedName>
        <fullName evidence="1">Uncharacterized protein</fullName>
    </submittedName>
</protein>
<accession>A0A0E9U3Q7</accession>
<sequence>MLYSIAYINTFCHCFRSIY</sequence>
<evidence type="ECO:0000313" key="1">
    <source>
        <dbReference type="EMBL" id="JAH59603.1"/>
    </source>
</evidence>
<reference evidence="1" key="2">
    <citation type="journal article" date="2015" name="Fish Shellfish Immunol.">
        <title>Early steps in the European eel (Anguilla anguilla)-Vibrio vulnificus interaction in the gills: Role of the RtxA13 toxin.</title>
        <authorList>
            <person name="Callol A."/>
            <person name="Pajuelo D."/>
            <person name="Ebbesson L."/>
            <person name="Teles M."/>
            <person name="MacKenzie S."/>
            <person name="Amaro C."/>
        </authorList>
    </citation>
    <scope>NUCLEOTIDE SEQUENCE</scope>
</reference>
<organism evidence="1">
    <name type="scientific">Anguilla anguilla</name>
    <name type="common">European freshwater eel</name>
    <name type="synonym">Muraena anguilla</name>
    <dbReference type="NCBI Taxonomy" id="7936"/>
    <lineage>
        <taxon>Eukaryota</taxon>
        <taxon>Metazoa</taxon>
        <taxon>Chordata</taxon>
        <taxon>Craniata</taxon>
        <taxon>Vertebrata</taxon>
        <taxon>Euteleostomi</taxon>
        <taxon>Actinopterygii</taxon>
        <taxon>Neopterygii</taxon>
        <taxon>Teleostei</taxon>
        <taxon>Anguilliformes</taxon>
        <taxon>Anguillidae</taxon>
        <taxon>Anguilla</taxon>
    </lineage>
</organism>
<dbReference type="EMBL" id="GBXM01048974">
    <property type="protein sequence ID" value="JAH59603.1"/>
    <property type="molecule type" value="Transcribed_RNA"/>
</dbReference>
<proteinExistence type="predicted"/>
<dbReference type="AlphaFoldDB" id="A0A0E9U3Q7"/>